<dbReference type="AlphaFoldDB" id="V6J909"/>
<keyword evidence="4 6" id="KW-1133">Transmembrane helix</keyword>
<evidence type="ECO:0000313" key="7">
    <source>
        <dbReference type="EMBL" id="EST13269.1"/>
    </source>
</evidence>
<feature type="transmembrane region" description="Helical" evidence="6">
    <location>
        <begin position="285"/>
        <end position="304"/>
    </location>
</feature>
<evidence type="ECO:0000256" key="3">
    <source>
        <dbReference type="ARBA" id="ARBA00022692"/>
    </source>
</evidence>
<dbReference type="GO" id="GO:0022857">
    <property type="term" value="F:transmembrane transporter activity"/>
    <property type="evidence" value="ECO:0007669"/>
    <property type="project" value="InterPro"/>
</dbReference>
<dbReference type="PANTHER" id="PTHR23513:SF6">
    <property type="entry name" value="MAJOR FACILITATOR SUPERFAMILY ASSOCIATED DOMAIN-CONTAINING PROTEIN"/>
    <property type="match status" value="1"/>
</dbReference>
<gene>
    <name evidence="7" type="ORF">P343_00200</name>
</gene>
<accession>V6J909</accession>
<dbReference type="PATRIC" id="fig|1395513.3.peg.40"/>
<comment type="subcellular location">
    <subcellularLocation>
        <location evidence="1">Cell membrane</location>
        <topology evidence="1">Multi-pass membrane protein</topology>
    </subcellularLocation>
</comment>
<evidence type="ECO:0008006" key="9">
    <source>
        <dbReference type="Google" id="ProtNLM"/>
    </source>
</evidence>
<evidence type="ECO:0000256" key="5">
    <source>
        <dbReference type="ARBA" id="ARBA00023136"/>
    </source>
</evidence>
<dbReference type="GO" id="GO:0005886">
    <property type="term" value="C:plasma membrane"/>
    <property type="evidence" value="ECO:0007669"/>
    <property type="project" value="UniProtKB-SubCell"/>
</dbReference>
<feature type="transmembrane region" description="Helical" evidence="6">
    <location>
        <begin position="258"/>
        <end position="278"/>
    </location>
</feature>
<dbReference type="STRING" id="1395513.P343_00200"/>
<feature type="transmembrane region" description="Helical" evidence="6">
    <location>
        <begin position="48"/>
        <end position="68"/>
    </location>
</feature>
<name>V6J909_9BACL</name>
<sequence>MEDLMHSFFLVKEKQYRKLFLAGLINGVGDRFSQVATLTLLLQLTGSGFAVGVTMALRLLPFLIFGPFGGRLADRYSRKTLLVVTDLARIAFALSFLLVHTRQDIWIIYVSSFILASGEAIYAPTRKATLPLLISRKQLVKVNSMEQVLVGIVLIGGAFAGGVVSYFFGPDLTFWLNGFSFLAAAWLISTIQFINPTRHHEDPNTKKERLSLSLKNVILLSIPLQIILLCEILVPFVNGIDNVLISVYAVEIFHLDNVGVGTFYGALGIGLMASFSIANRINKHYLLIGLSCLFFEGCMMIFLSHAYSTLFAVMIFCSSAFFSGIGNACLDTVLMREIPEQHQGMMFALMASLSNTLLGLSMLIAGGSLDVISPRLLGFLGGTSLLCISVFLIMTYLIRKSKEVSSQDETI</sequence>
<protein>
    <recommendedName>
        <fullName evidence="9">MFS transporter</fullName>
    </recommendedName>
</protein>
<dbReference type="Pfam" id="PF07690">
    <property type="entry name" value="MFS_1"/>
    <property type="match status" value="1"/>
</dbReference>
<feature type="transmembrane region" description="Helical" evidence="6">
    <location>
        <begin position="146"/>
        <end position="168"/>
    </location>
</feature>
<feature type="transmembrane region" description="Helical" evidence="6">
    <location>
        <begin position="174"/>
        <end position="195"/>
    </location>
</feature>
<keyword evidence="5 6" id="KW-0472">Membrane</keyword>
<dbReference type="EMBL" id="AWTC01000001">
    <property type="protein sequence ID" value="EST13269.1"/>
    <property type="molecule type" value="Genomic_DNA"/>
</dbReference>
<dbReference type="CDD" id="cd06173">
    <property type="entry name" value="MFS_MefA_like"/>
    <property type="match status" value="1"/>
</dbReference>
<dbReference type="InterPro" id="IPR011701">
    <property type="entry name" value="MFS"/>
</dbReference>
<feature type="transmembrane region" description="Helical" evidence="6">
    <location>
        <begin position="310"/>
        <end position="334"/>
    </location>
</feature>
<keyword evidence="2" id="KW-1003">Cell membrane</keyword>
<comment type="caution">
    <text evidence="7">The sequence shown here is derived from an EMBL/GenBank/DDBJ whole genome shotgun (WGS) entry which is preliminary data.</text>
</comment>
<organism evidence="7 8">
    <name type="scientific">Sporolactobacillus laevolacticus DSM 442</name>
    <dbReference type="NCBI Taxonomy" id="1395513"/>
    <lineage>
        <taxon>Bacteria</taxon>
        <taxon>Bacillati</taxon>
        <taxon>Bacillota</taxon>
        <taxon>Bacilli</taxon>
        <taxon>Bacillales</taxon>
        <taxon>Sporolactobacillaceae</taxon>
        <taxon>Sporolactobacillus</taxon>
    </lineage>
</organism>
<dbReference type="Proteomes" id="UP000018296">
    <property type="component" value="Unassembled WGS sequence"/>
</dbReference>
<feature type="transmembrane region" description="Helical" evidence="6">
    <location>
        <begin position="377"/>
        <end position="398"/>
    </location>
</feature>
<evidence type="ECO:0000313" key="8">
    <source>
        <dbReference type="Proteomes" id="UP000018296"/>
    </source>
</evidence>
<evidence type="ECO:0000256" key="1">
    <source>
        <dbReference type="ARBA" id="ARBA00004651"/>
    </source>
</evidence>
<evidence type="ECO:0000256" key="4">
    <source>
        <dbReference type="ARBA" id="ARBA00022989"/>
    </source>
</evidence>
<feature type="transmembrane region" description="Helical" evidence="6">
    <location>
        <begin position="346"/>
        <end position="365"/>
    </location>
</feature>
<dbReference type="InterPro" id="IPR036259">
    <property type="entry name" value="MFS_trans_sf"/>
</dbReference>
<keyword evidence="3 6" id="KW-0812">Transmembrane</keyword>
<reference evidence="7 8" key="1">
    <citation type="journal article" date="2013" name="Genome Announc.">
        <title>Genome Sequence of Sporolactobacillus laevolacticus DSM442, an Efficient Polymer-Grade D-Lactate Producer from Agricultural Waste Cottonseed as a Nitrogen Source.</title>
        <authorList>
            <person name="Wang H."/>
            <person name="Wang L."/>
            <person name="Ju J."/>
            <person name="Yu B."/>
            <person name="Ma Y."/>
        </authorList>
    </citation>
    <scope>NUCLEOTIDE SEQUENCE [LARGE SCALE GENOMIC DNA]</scope>
    <source>
        <strain evidence="7 8">DSM 442</strain>
    </source>
</reference>
<dbReference type="SUPFAM" id="SSF103473">
    <property type="entry name" value="MFS general substrate transporter"/>
    <property type="match status" value="1"/>
</dbReference>
<keyword evidence="8" id="KW-1185">Reference proteome</keyword>
<proteinExistence type="predicted"/>
<feature type="transmembrane region" description="Helical" evidence="6">
    <location>
        <begin position="216"/>
        <end position="238"/>
    </location>
</feature>
<evidence type="ECO:0000256" key="2">
    <source>
        <dbReference type="ARBA" id="ARBA00022475"/>
    </source>
</evidence>
<dbReference type="Gene3D" id="1.20.1250.20">
    <property type="entry name" value="MFS general substrate transporter like domains"/>
    <property type="match status" value="1"/>
</dbReference>
<evidence type="ECO:0000256" key="6">
    <source>
        <dbReference type="SAM" id="Phobius"/>
    </source>
</evidence>
<dbReference type="eggNOG" id="COG2814">
    <property type="taxonomic scope" value="Bacteria"/>
</dbReference>
<dbReference type="PANTHER" id="PTHR23513">
    <property type="entry name" value="INTEGRAL MEMBRANE EFFLUX PROTEIN-RELATED"/>
    <property type="match status" value="1"/>
</dbReference>